<reference evidence="1" key="1">
    <citation type="journal article" date="2014" name="Front. Microbiol.">
        <title>High frequency of phylogenetically diverse reductive dehalogenase-homologous genes in deep subseafloor sedimentary metagenomes.</title>
        <authorList>
            <person name="Kawai M."/>
            <person name="Futagami T."/>
            <person name="Toyoda A."/>
            <person name="Takaki Y."/>
            <person name="Nishi S."/>
            <person name="Hori S."/>
            <person name="Arai W."/>
            <person name="Tsubouchi T."/>
            <person name="Morono Y."/>
            <person name="Uchiyama I."/>
            <person name="Ito T."/>
            <person name="Fujiyama A."/>
            <person name="Inagaki F."/>
            <person name="Takami H."/>
        </authorList>
    </citation>
    <scope>NUCLEOTIDE SEQUENCE</scope>
    <source>
        <strain evidence="1">Expedition CK06-06</strain>
    </source>
</reference>
<dbReference type="EMBL" id="BARV01000777">
    <property type="protein sequence ID" value="GAI01996.1"/>
    <property type="molecule type" value="Genomic_DNA"/>
</dbReference>
<accession>X1L811</accession>
<evidence type="ECO:0000313" key="1">
    <source>
        <dbReference type="EMBL" id="GAI01996.1"/>
    </source>
</evidence>
<protein>
    <submittedName>
        <fullName evidence="1">Uncharacterized protein</fullName>
    </submittedName>
</protein>
<dbReference type="Gene3D" id="1.20.120.330">
    <property type="entry name" value="Nucleotidyltransferases domain 2"/>
    <property type="match status" value="1"/>
</dbReference>
<dbReference type="AlphaFoldDB" id="X1L811"/>
<organism evidence="1">
    <name type="scientific">marine sediment metagenome</name>
    <dbReference type="NCBI Taxonomy" id="412755"/>
    <lineage>
        <taxon>unclassified sequences</taxon>
        <taxon>metagenomes</taxon>
        <taxon>ecological metagenomes</taxon>
    </lineage>
</organism>
<gene>
    <name evidence="1" type="ORF">S06H3_02608</name>
</gene>
<comment type="caution">
    <text evidence="1">The sequence shown here is derived from an EMBL/GenBank/DDBJ whole genome shotgun (WGS) entry which is preliminary data.</text>
</comment>
<sequence>ESERRTAINRAYYAVYNHLAGFFRKNGLPVPRNVSGHTRVVDYLSNSNINNAGTIASYVRDLRQERNDADYEMEQSRFGVNTSQLIVMKAEMTLEEFDNLAIHSLIKNVRKYCKLKSYM</sequence>
<proteinExistence type="predicted"/>
<name>X1L811_9ZZZZ</name>
<feature type="non-terminal residue" evidence="1">
    <location>
        <position position="1"/>
    </location>
</feature>